<evidence type="ECO:0000256" key="1">
    <source>
        <dbReference type="SAM" id="SignalP"/>
    </source>
</evidence>
<reference evidence="3 4" key="1">
    <citation type="submission" date="2015-04" db="EMBL/GenBank/DDBJ databases">
        <title>Whole genome shotgun sequence of Flavihumibacter petaseus NBRC 106054.</title>
        <authorList>
            <person name="Miyazawa S."/>
            <person name="Hosoyama A."/>
            <person name="Hashimoto M."/>
            <person name="Noguchi M."/>
            <person name="Tsuchikane K."/>
            <person name="Ohji S."/>
            <person name="Yamazoe A."/>
            <person name="Ichikawa N."/>
            <person name="Kimura A."/>
            <person name="Fujita N."/>
        </authorList>
    </citation>
    <scope>NUCLEOTIDE SEQUENCE [LARGE SCALE GENOMIC DNA]</scope>
    <source>
        <strain evidence="3 4">NBRC 106054</strain>
    </source>
</reference>
<evidence type="ECO:0000259" key="2">
    <source>
        <dbReference type="Pfam" id="PF18962"/>
    </source>
</evidence>
<dbReference type="RefSeq" id="WP_046370336.1">
    <property type="nucleotide sequence ID" value="NZ_BBWV01000003.1"/>
</dbReference>
<dbReference type="Gene3D" id="2.130.10.10">
    <property type="entry name" value="YVTN repeat-like/Quinoprotein amine dehydrogenase"/>
    <property type="match status" value="2"/>
</dbReference>
<dbReference type="InterPro" id="IPR015919">
    <property type="entry name" value="Cadherin-like_sf"/>
</dbReference>
<dbReference type="CDD" id="cd00146">
    <property type="entry name" value="PKD"/>
    <property type="match status" value="1"/>
</dbReference>
<dbReference type="InterPro" id="IPR022519">
    <property type="entry name" value="Gloeo/Verruco_rpt"/>
</dbReference>
<dbReference type="InterPro" id="IPR013783">
    <property type="entry name" value="Ig-like_fold"/>
</dbReference>
<dbReference type="SUPFAM" id="SSF63829">
    <property type="entry name" value="Calcium-dependent phosphotriesterase"/>
    <property type="match status" value="2"/>
</dbReference>
<name>A0A0E9N367_9BACT</name>
<sequence length="1013" mass="104095">MKRTFTHNRISCALILLMLLSAFRLTAQEEMLGLTTNGGPEGKGTLYSIKTNGADFSVVNGFADWGDGPLGNLTKGADGDFYGMTYQGGTYGYGTIFKMTAAGKVTVIKQFDLTNDGGYPKGSLLLATDGNFYGYVSGGSVNNGGAIFRLTPAGVYTIVRSLSVNTDGGRPQGKLIQGTDGNLYGMNYAGGSGSYGTIFKLTLTGTYTVLKALKQTDGGNAYGSLIQAKDGNLYGMTYWGGGTNFGTVFRITTTGVYTILRSFTPATDGSYPWGDLVEGKDGFLYGMCANGGANGNGTIFKISTAGQFTLLRALSAAVEGGNPSGNLIQGTDGNFYGLTKNLAGGFHGSVIKMTPAGVVTVLKKFELATTGGYPGGSLYQNTDGVLYGMTNDGGTNAHGTIFKVTTAGVYTVLAALSGSTVGNIPQGALVIGKDSVRYGVNRNGGAYGWGTIFKSCAGSLSVVKSFNKNVDGANPVNTLLRATDGNYYGMTETGGTNGGGTIFRMTAAGAVAVIRHLKATTDGSNPKGPLVQGPDGALYGMTSGGGTGNSGTIFRITTAGAFTVLRHLVASTDGSAAEGGLTVGKDGLLYGLTSYNSRFFKITTAGVFTVIKTLTYGTEGNGFTGSLLLAKDGFFYGNNSTGGKSSAGTIFKITTAGVVTVLRSLTATTDGSAPKGSLMQAADGNLYGICTGGGTNKAGTLFRISTAGNFAVLRHFSLLKDGGVPSGGLILAPKNNLIAATIAAQTLAEDATKAVVLGGNGGTPQVFNITVAPKNGTLSGTGANRTYTPRLNFNGVDSFSYTISIGCMASKPVVVKFTITPVNDKPVLTAIPAKTVVAGTKLTFAARATDPDAGAVIKYTLVSPPTGATIVATTGAFTWTPSAVGTYTISVRATDNTNLFDEKPVTITVTAAVAGLASLSSIGAETKVSGYGEGKLYPNPVSGESCKVQLQESATHISSQLYNAGGLCVGRNIHRAAAGNLLEIDLRDIPAGSYFLVIQTEKINYRFTVVRVK</sequence>
<feature type="chain" id="PRO_5002429856" description="Secretion system C-terminal sorting domain-containing protein" evidence="1">
    <location>
        <begin position="28"/>
        <end position="1013"/>
    </location>
</feature>
<proteinExistence type="predicted"/>
<keyword evidence="4" id="KW-1185">Reference proteome</keyword>
<dbReference type="Gene3D" id="2.60.40.10">
    <property type="entry name" value="Immunoglobulins"/>
    <property type="match status" value="1"/>
</dbReference>
<evidence type="ECO:0000313" key="3">
    <source>
        <dbReference type="EMBL" id="GAO44402.1"/>
    </source>
</evidence>
<evidence type="ECO:0000313" key="4">
    <source>
        <dbReference type="Proteomes" id="UP000033121"/>
    </source>
</evidence>
<dbReference type="EMBL" id="BBWV01000003">
    <property type="protein sequence ID" value="GAO44402.1"/>
    <property type="molecule type" value="Genomic_DNA"/>
</dbReference>
<dbReference type="AlphaFoldDB" id="A0A0E9N367"/>
<dbReference type="STRING" id="1220578.FPE01S_03_04400"/>
<dbReference type="GO" id="GO:0005509">
    <property type="term" value="F:calcium ion binding"/>
    <property type="evidence" value="ECO:0007669"/>
    <property type="project" value="InterPro"/>
</dbReference>
<dbReference type="InterPro" id="IPR015943">
    <property type="entry name" value="WD40/YVTN_repeat-like_dom_sf"/>
</dbReference>
<dbReference type="NCBIfam" id="TIGR03803">
    <property type="entry name" value="Gloeo_Verruco"/>
    <property type="match status" value="13"/>
</dbReference>
<dbReference type="InterPro" id="IPR026444">
    <property type="entry name" value="Secre_tail"/>
</dbReference>
<feature type="domain" description="Secretion system C-terminal sorting" evidence="2">
    <location>
        <begin position="936"/>
        <end position="1004"/>
    </location>
</feature>
<dbReference type="Gene3D" id="2.60.40.3440">
    <property type="match status" value="1"/>
</dbReference>
<gene>
    <name evidence="3" type="ORF">FPE01S_03_04400</name>
</gene>
<dbReference type="SUPFAM" id="SSF49313">
    <property type="entry name" value="Cadherin-like"/>
    <property type="match status" value="1"/>
</dbReference>
<accession>A0A0E9N367</accession>
<protein>
    <recommendedName>
        <fullName evidence="2">Secretion system C-terminal sorting domain-containing protein</fullName>
    </recommendedName>
</protein>
<dbReference type="Pfam" id="PF18962">
    <property type="entry name" value="Por_Secre_tail"/>
    <property type="match status" value="1"/>
</dbReference>
<organism evidence="3 4">
    <name type="scientific">Flavihumibacter petaseus NBRC 106054</name>
    <dbReference type="NCBI Taxonomy" id="1220578"/>
    <lineage>
        <taxon>Bacteria</taxon>
        <taxon>Pseudomonadati</taxon>
        <taxon>Bacteroidota</taxon>
        <taxon>Chitinophagia</taxon>
        <taxon>Chitinophagales</taxon>
        <taxon>Chitinophagaceae</taxon>
        <taxon>Flavihumibacter</taxon>
    </lineage>
</organism>
<dbReference type="Pfam" id="PF05345">
    <property type="entry name" value="He_PIG"/>
    <property type="match status" value="1"/>
</dbReference>
<feature type="signal peptide" evidence="1">
    <location>
        <begin position="1"/>
        <end position="27"/>
    </location>
</feature>
<dbReference type="OrthoDB" id="615576at2"/>
<keyword evidence="1" id="KW-0732">Signal</keyword>
<dbReference type="GO" id="GO:0016020">
    <property type="term" value="C:membrane"/>
    <property type="evidence" value="ECO:0007669"/>
    <property type="project" value="InterPro"/>
</dbReference>
<comment type="caution">
    <text evidence="3">The sequence shown here is derived from an EMBL/GenBank/DDBJ whole genome shotgun (WGS) entry which is preliminary data.</text>
</comment>
<dbReference type="Proteomes" id="UP000033121">
    <property type="component" value="Unassembled WGS sequence"/>
</dbReference>
<dbReference type="Pfam" id="PF17963">
    <property type="entry name" value="Big_9"/>
    <property type="match status" value="1"/>
</dbReference>